<evidence type="ECO:0000313" key="7">
    <source>
        <dbReference type="EMBL" id="KAI5071770.1"/>
    </source>
</evidence>
<keyword evidence="8" id="KW-1185">Reference proteome</keyword>
<dbReference type="EMBL" id="JABFUD020000013">
    <property type="protein sequence ID" value="KAI5071770.1"/>
    <property type="molecule type" value="Genomic_DNA"/>
</dbReference>
<feature type="domain" description="Exostosin GT47" evidence="6">
    <location>
        <begin position="153"/>
        <end position="397"/>
    </location>
</feature>
<evidence type="ECO:0000256" key="3">
    <source>
        <dbReference type="ARBA" id="ARBA00022968"/>
    </source>
</evidence>
<keyword evidence="4" id="KW-0333">Golgi apparatus</keyword>
<keyword evidence="3" id="KW-0735">Signal-anchor</keyword>
<dbReference type="AlphaFoldDB" id="A0A9D4ZFY6"/>
<dbReference type="GO" id="GO:0000139">
    <property type="term" value="C:Golgi membrane"/>
    <property type="evidence" value="ECO:0007669"/>
    <property type="project" value="UniProtKB-SubCell"/>
</dbReference>
<keyword evidence="5" id="KW-1133">Transmembrane helix</keyword>
<dbReference type="Pfam" id="PF03016">
    <property type="entry name" value="Exostosin_GT47"/>
    <property type="match status" value="1"/>
</dbReference>
<evidence type="ECO:0000256" key="1">
    <source>
        <dbReference type="ARBA" id="ARBA00004323"/>
    </source>
</evidence>
<dbReference type="PANTHER" id="PTHR11062">
    <property type="entry name" value="EXOSTOSIN HEPARAN SULFATE GLYCOSYLTRANSFERASE -RELATED"/>
    <property type="match status" value="1"/>
</dbReference>
<evidence type="ECO:0000256" key="4">
    <source>
        <dbReference type="ARBA" id="ARBA00023034"/>
    </source>
</evidence>
<organism evidence="7 8">
    <name type="scientific">Adiantum capillus-veneris</name>
    <name type="common">Maidenhair fern</name>
    <dbReference type="NCBI Taxonomy" id="13818"/>
    <lineage>
        <taxon>Eukaryota</taxon>
        <taxon>Viridiplantae</taxon>
        <taxon>Streptophyta</taxon>
        <taxon>Embryophyta</taxon>
        <taxon>Tracheophyta</taxon>
        <taxon>Polypodiopsida</taxon>
        <taxon>Polypodiidae</taxon>
        <taxon>Polypodiales</taxon>
        <taxon>Pteridineae</taxon>
        <taxon>Pteridaceae</taxon>
        <taxon>Vittarioideae</taxon>
        <taxon>Adiantum</taxon>
    </lineage>
</organism>
<dbReference type="PANTHER" id="PTHR11062:SF73">
    <property type="entry name" value="EXOSTOSIN-LIKE 3"/>
    <property type="match status" value="1"/>
</dbReference>
<dbReference type="GO" id="GO:0016757">
    <property type="term" value="F:glycosyltransferase activity"/>
    <property type="evidence" value="ECO:0007669"/>
    <property type="project" value="InterPro"/>
</dbReference>
<evidence type="ECO:0000259" key="6">
    <source>
        <dbReference type="Pfam" id="PF03016"/>
    </source>
</evidence>
<protein>
    <recommendedName>
        <fullName evidence="6">Exostosin GT47 domain-containing protein</fullName>
    </recommendedName>
</protein>
<reference evidence="7" key="1">
    <citation type="submission" date="2021-01" db="EMBL/GenBank/DDBJ databases">
        <title>Adiantum capillus-veneris genome.</title>
        <authorList>
            <person name="Fang Y."/>
            <person name="Liao Q."/>
        </authorList>
    </citation>
    <scope>NUCLEOTIDE SEQUENCE</scope>
    <source>
        <strain evidence="7">H3</strain>
        <tissue evidence="7">Leaf</tissue>
    </source>
</reference>
<evidence type="ECO:0000313" key="8">
    <source>
        <dbReference type="Proteomes" id="UP000886520"/>
    </source>
</evidence>
<evidence type="ECO:0000256" key="2">
    <source>
        <dbReference type="ARBA" id="ARBA00010271"/>
    </source>
</evidence>
<comment type="similarity">
    <text evidence="2">Belongs to the glycosyltransferase 47 family.</text>
</comment>
<dbReference type="InterPro" id="IPR040911">
    <property type="entry name" value="Exostosin_GT47"/>
</dbReference>
<sequence>MTYSIDNIGTKALIPTKGTVRLRLLLALLCIVGLLLIAFYSEIAQVLRFSLLQSTIICSSITTDQSLAHQDNVSVAACTCSNTSTDLLTLSSPSTQPDDEAAKQWFANKFWHMENTFPLCSMDSCFNFSRCANMANFRIYAYGPPYYEPLSYLAALNSTPWLTTNASEACLFLVTMPTHHVRPCPPHPSTLPHWNGGLNHVIATLADRWSITAPPPHTIGNASVLASCLYETTHRPGFDISIPLAGKTHLTHLQSLKPWDRKYFLTFRGTRYLGHKEGNFRSNPAMRAMHNGKDVVVAVTCNQVTNNEIREQNPDAGKGCDEDESRFKRYGFRELMNSTFGLVPAGRSPSSYRLIETMSTGSIPVLISDNYVKPFEGLIQWHQCALQFPTSEIARILPALRAVSREEMKRRQRYCLFIYEEYLKDDVALVSAVVKSLKLRFYGMLPQFNEALPIPLSGSSKEMKVSRF</sequence>
<gene>
    <name evidence="7" type="ORF">GOP47_0014021</name>
</gene>
<keyword evidence="5" id="KW-0472">Membrane</keyword>
<comment type="subcellular location">
    <subcellularLocation>
        <location evidence="1">Golgi apparatus membrane</location>
        <topology evidence="1">Single-pass type II membrane protein</topology>
    </subcellularLocation>
</comment>
<name>A0A9D4ZFY6_ADICA</name>
<dbReference type="InterPro" id="IPR004263">
    <property type="entry name" value="Exostosin"/>
</dbReference>
<proteinExistence type="inferred from homology"/>
<feature type="transmembrane region" description="Helical" evidence="5">
    <location>
        <begin position="20"/>
        <end position="40"/>
    </location>
</feature>
<dbReference type="OrthoDB" id="2014672at2759"/>
<evidence type="ECO:0000256" key="5">
    <source>
        <dbReference type="SAM" id="Phobius"/>
    </source>
</evidence>
<dbReference type="Proteomes" id="UP000886520">
    <property type="component" value="Chromosome 13"/>
</dbReference>
<accession>A0A9D4ZFY6</accession>
<keyword evidence="5" id="KW-0812">Transmembrane</keyword>
<comment type="caution">
    <text evidence="7">The sequence shown here is derived from an EMBL/GenBank/DDBJ whole genome shotgun (WGS) entry which is preliminary data.</text>
</comment>